<gene>
    <name evidence="7" type="ORF">SAMN05421538_10487</name>
</gene>
<organism evidence="7 8">
    <name type="scientific">Paracoccus isoporae</name>
    <dbReference type="NCBI Taxonomy" id="591205"/>
    <lineage>
        <taxon>Bacteria</taxon>
        <taxon>Pseudomonadati</taxon>
        <taxon>Pseudomonadota</taxon>
        <taxon>Alphaproteobacteria</taxon>
        <taxon>Rhodobacterales</taxon>
        <taxon>Paracoccaceae</taxon>
        <taxon>Paracoccus</taxon>
    </lineage>
</organism>
<dbReference type="InterPro" id="IPR050493">
    <property type="entry name" value="FAD-dep_Monooxygenase_BioMet"/>
</dbReference>
<keyword evidence="2" id="KW-0285">Flavoprotein</keyword>
<dbReference type="InterPro" id="IPR002938">
    <property type="entry name" value="FAD-bd"/>
</dbReference>
<evidence type="ECO:0000256" key="5">
    <source>
        <dbReference type="ARBA" id="ARBA00023033"/>
    </source>
</evidence>
<dbReference type="Pfam" id="PF01494">
    <property type="entry name" value="FAD_binding_3"/>
    <property type="match status" value="1"/>
</dbReference>
<evidence type="ECO:0000259" key="6">
    <source>
        <dbReference type="Pfam" id="PF01494"/>
    </source>
</evidence>
<evidence type="ECO:0000256" key="4">
    <source>
        <dbReference type="ARBA" id="ARBA00023002"/>
    </source>
</evidence>
<dbReference type="AlphaFoldDB" id="A0A1G7ADV8"/>
<dbReference type="OrthoDB" id="4230779at2"/>
<dbReference type="GO" id="GO:0004497">
    <property type="term" value="F:monooxygenase activity"/>
    <property type="evidence" value="ECO:0007669"/>
    <property type="project" value="UniProtKB-KW"/>
</dbReference>
<sequence length="376" mass="40182">MTGSLQGRDITIIGAGIGGLTAALALARRGASIIVMEQATALTEIGAGLQISPNAGHVLDALGLGPALDAVSARSDGVVLHDMAGRQVAALPLARRRPGAAFRMVHRARLVEVLADAARAAGVTLRLGARVESLPEAELLIGADGLHSAVRARLNGAEQPFFTGQTAWRGLIVDDQPDTMARVFMGPGQHFVSYRLAGGLRNLVAVQERAAWTAEGWSHEDDPAHLRAAFAGFGGPVPGWLDQVQRVGIWGLFRHDVAARWHDARLAILGDAAHPTLPFMAQGAVMAIEDAWILAACLDAISDQQTALARYQEIRAPRVRRIVAAANGNARNYHLRGPARVIGHAGLRSLSRLSPALLMRRFDWIYDYDPLADTPR</sequence>
<accession>A0A1G7ADV8</accession>
<keyword evidence="5" id="KW-0503">Monooxygenase</keyword>
<reference evidence="7 8" key="1">
    <citation type="submission" date="2016-10" db="EMBL/GenBank/DDBJ databases">
        <authorList>
            <person name="de Groot N.N."/>
        </authorList>
    </citation>
    <scope>NUCLEOTIDE SEQUENCE [LARGE SCALE GENOMIC DNA]</scope>
    <source>
        <strain evidence="7 8">DSM 22220</strain>
    </source>
</reference>
<dbReference type="GO" id="GO:0071949">
    <property type="term" value="F:FAD binding"/>
    <property type="evidence" value="ECO:0007669"/>
    <property type="project" value="InterPro"/>
</dbReference>
<name>A0A1G7ADV8_9RHOB</name>
<protein>
    <submittedName>
        <fullName evidence="7">Salicylate hydroxylase</fullName>
    </submittedName>
</protein>
<dbReference type="RefSeq" id="WP_090522752.1">
    <property type="nucleotide sequence ID" value="NZ_FNAH01000004.1"/>
</dbReference>
<dbReference type="PRINTS" id="PR00420">
    <property type="entry name" value="RNGMNOXGNASE"/>
</dbReference>
<dbReference type="Gene3D" id="3.50.50.60">
    <property type="entry name" value="FAD/NAD(P)-binding domain"/>
    <property type="match status" value="1"/>
</dbReference>
<evidence type="ECO:0000313" key="8">
    <source>
        <dbReference type="Proteomes" id="UP000199344"/>
    </source>
</evidence>
<evidence type="ECO:0000256" key="2">
    <source>
        <dbReference type="ARBA" id="ARBA00022630"/>
    </source>
</evidence>
<evidence type="ECO:0000256" key="1">
    <source>
        <dbReference type="ARBA" id="ARBA00001974"/>
    </source>
</evidence>
<comment type="cofactor">
    <cofactor evidence="1">
        <name>FAD</name>
        <dbReference type="ChEBI" id="CHEBI:57692"/>
    </cofactor>
</comment>
<evidence type="ECO:0000256" key="3">
    <source>
        <dbReference type="ARBA" id="ARBA00022827"/>
    </source>
</evidence>
<keyword evidence="8" id="KW-1185">Reference proteome</keyword>
<dbReference type="EMBL" id="FNAH01000004">
    <property type="protein sequence ID" value="SDE12215.1"/>
    <property type="molecule type" value="Genomic_DNA"/>
</dbReference>
<evidence type="ECO:0000313" key="7">
    <source>
        <dbReference type="EMBL" id="SDE12215.1"/>
    </source>
</evidence>
<dbReference type="Proteomes" id="UP000199344">
    <property type="component" value="Unassembled WGS sequence"/>
</dbReference>
<dbReference type="SUPFAM" id="SSF51905">
    <property type="entry name" value="FAD/NAD(P)-binding domain"/>
    <property type="match status" value="1"/>
</dbReference>
<dbReference type="PANTHER" id="PTHR13789:SF318">
    <property type="entry name" value="GERANYLGERANYL DIPHOSPHATE REDUCTASE"/>
    <property type="match status" value="1"/>
</dbReference>
<keyword evidence="4" id="KW-0560">Oxidoreductase</keyword>
<feature type="domain" description="FAD-binding" evidence="6">
    <location>
        <begin position="9"/>
        <end position="325"/>
    </location>
</feature>
<dbReference type="SUPFAM" id="SSF54373">
    <property type="entry name" value="FAD-linked reductases, C-terminal domain"/>
    <property type="match status" value="1"/>
</dbReference>
<dbReference type="PANTHER" id="PTHR13789">
    <property type="entry name" value="MONOOXYGENASE"/>
    <property type="match status" value="1"/>
</dbReference>
<dbReference type="InterPro" id="IPR036188">
    <property type="entry name" value="FAD/NAD-bd_sf"/>
</dbReference>
<dbReference type="STRING" id="591205.SAMN05421538_10487"/>
<keyword evidence="3" id="KW-0274">FAD</keyword>
<proteinExistence type="predicted"/>